<dbReference type="HOGENOM" id="CLU_013067_0_0_1"/>
<keyword evidence="3" id="KW-1185">Reference proteome</keyword>
<feature type="compositionally biased region" description="Polar residues" evidence="1">
    <location>
        <begin position="1"/>
        <end position="27"/>
    </location>
</feature>
<feature type="region of interest" description="Disordered" evidence="1">
    <location>
        <begin position="1"/>
        <end position="54"/>
    </location>
</feature>
<dbReference type="EMBL" id="CAEY01000589">
    <property type="status" value="NOT_ANNOTATED_CDS"/>
    <property type="molecule type" value="Genomic_DNA"/>
</dbReference>
<protein>
    <recommendedName>
        <fullName evidence="4">Pre-C2HC domain-containing protein</fullName>
    </recommendedName>
</protein>
<reference evidence="3" key="1">
    <citation type="submission" date="2011-08" db="EMBL/GenBank/DDBJ databases">
        <authorList>
            <person name="Rombauts S."/>
        </authorList>
    </citation>
    <scope>NUCLEOTIDE SEQUENCE</scope>
    <source>
        <strain evidence="3">London</strain>
    </source>
</reference>
<evidence type="ECO:0000313" key="3">
    <source>
        <dbReference type="Proteomes" id="UP000015104"/>
    </source>
</evidence>
<feature type="compositionally biased region" description="Basic residues" evidence="1">
    <location>
        <begin position="28"/>
        <end position="37"/>
    </location>
</feature>
<proteinExistence type="predicted"/>
<name>T1KV05_TETUR</name>
<evidence type="ECO:0000313" key="2">
    <source>
        <dbReference type="EnsemblMetazoa" id="tetur22g01950.1"/>
    </source>
</evidence>
<dbReference type="EnsemblMetazoa" id="tetur22g01950.1">
    <property type="protein sequence ID" value="tetur22g01950.1"/>
    <property type="gene ID" value="tetur22g01950"/>
</dbReference>
<reference evidence="2" key="2">
    <citation type="submission" date="2015-06" db="UniProtKB">
        <authorList>
            <consortium name="EnsemblMetazoa"/>
        </authorList>
    </citation>
    <scope>IDENTIFICATION</scope>
</reference>
<sequence>MEQRNMVSKTTIEPVESSSDLPDTTHQTKAHSKKIKKVNPVQSIPRDPEQLDMEEDTIGPAPQQEVDQELCQEGLKQIQIQFCQKVPKAEQVEELDRFLEETLQANTNEDIRRVVNNTSKEVIKEHQNTIIQVIWKNPVSGREYNPELIKDINKLMEVMEWGFGTPPGVNINSADDFIIMESEKSMQIKVQMSHIKEIENFLSEVFEDNEISELALEAIDVQRKKEISDWIQEIVDRKEVPDHMTSKIEKLRKLNGWTQPGKDEEIKKTDIQKVENFIKAVFKSNRTAKIQEEIFKYKDETIKEIKRITLELLHSSQTDTNLSSNTKLIKDITKLAKAAKWSIEKKEKEPKKKGKKDLKKKDVEDDLNKIREIQEDEIPNFEFSTNNSQDIISDQEQTSEEQVDVRMEIAELQSAKRKNEMDNQMMINPKDTKKRKVDEIVPKKGDGDKKEKFCIEVSKFSRKEDKIINNHIKPWNYETPKGFGIFIKGKGYQKGCVEKILNETEEEFGAIKNIFSDRAYTLVVMKKEQDREKMMEILKENQELEVESAKYRFPQIKFSVHESMLNQGVETLIEEVKKWNGLKKFKKEKLKLASIHPISNTKFVILVLEVHPHIRNYILDTLDGEIRVRNKSFTISDHFEIRKCRKCGSIKHGWCVNEKHCLNCAKVHNKDINCTHPRKCLTCKGGHKTFTLECPLYKREIENRMDFVDTTYHSLMMDRNF</sequence>
<organism evidence="2 3">
    <name type="scientific">Tetranychus urticae</name>
    <name type="common">Two-spotted spider mite</name>
    <dbReference type="NCBI Taxonomy" id="32264"/>
    <lineage>
        <taxon>Eukaryota</taxon>
        <taxon>Metazoa</taxon>
        <taxon>Ecdysozoa</taxon>
        <taxon>Arthropoda</taxon>
        <taxon>Chelicerata</taxon>
        <taxon>Arachnida</taxon>
        <taxon>Acari</taxon>
        <taxon>Acariformes</taxon>
        <taxon>Trombidiformes</taxon>
        <taxon>Prostigmata</taxon>
        <taxon>Eleutherengona</taxon>
        <taxon>Raphignathae</taxon>
        <taxon>Tetranychoidea</taxon>
        <taxon>Tetranychidae</taxon>
        <taxon>Tetranychus</taxon>
    </lineage>
</organism>
<dbReference type="AlphaFoldDB" id="T1KV05"/>
<evidence type="ECO:0000256" key="1">
    <source>
        <dbReference type="SAM" id="MobiDB-lite"/>
    </source>
</evidence>
<dbReference type="Proteomes" id="UP000015104">
    <property type="component" value="Unassembled WGS sequence"/>
</dbReference>
<accession>T1KV05</accession>
<evidence type="ECO:0008006" key="4">
    <source>
        <dbReference type="Google" id="ProtNLM"/>
    </source>
</evidence>